<dbReference type="PANTHER" id="PTHR21661:SF35">
    <property type="entry name" value="EPOXIDE HYDROLASE"/>
    <property type="match status" value="1"/>
</dbReference>
<keyword evidence="2" id="KW-0058">Aromatic hydrocarbons catabolism</keyword>
<dbReference type="InterPro" id="IPR010497">
    <property type="entry name" value="Epoxide_hydro_N"/>
</dbReference>
<feature type="active site" description="Proton donor" evidence="4">
    <location>
        <position position="296"/>
    </location>
</feature>
<evidence type="ECO:0000256" key="3">
    <source>
        <dbReference type="ARBA" id="ARBA00022801"/>
    </source>
</evidence>
<dbReference type="EMBL" id="BMKB01000003">
    <property type="protein sequence ID" value="GGA50242.1"/>
    <property type="molecule type" value="Genomic_DNA"/>
</dbReference>
<reference evidence="6 7" key="1">
    <citation type="journal article" date="2014" name="Int. J. Syst. Evol. Microbiol.">
        <title>Complete genome sequence of Corynebacterium casei LMG S-19264T (=DSM 44701T), isolated from a smear-ripened cheese.</title>
        <authorList>
            <consortium name="US DOE Joint Genome Institute (JGI-PGF)"/>
            <person name="Walter F."/>
            <person name="Albersmeier A."/>
            <person name="Kalinowski J."/>
            <person name="Ruckert C."/>
        </authorList>
    </citation>
    <scope>NUCLEOTIDE SEQUENCE [LARGE SCALE GENOMIC DNA]</scope>
    <source>
        <strain evidence="6 7">CGMCC 1.15896</strain>
    </source>
</reference>
<dbReference type="OrthoDB" id="27092at2"/>
<evidence type="ECO:0000313" key="7">
    <source>
        <dbReference type="Proteomes" id="UP000596977"/>
    </source>
</evidence>
<dbReference type="RefSeq" id="WP_127074347.1">
    <property type="nucleotide sequence ID" value="NZ_BMKB01000003.1"/>
</dbReference>
<dbReference type="PIRSF" id="PIRSF001112">
    <property type="entry name" value="Epoxide_hydrolase"/>
    <property type="match status" value="1"/>
</dbReference>
<dbReference type="InterPro" id="IPR029058">
    <property type="entry name" value="AB_hydrolase_fold"/>
</dbReference>
<evidence type="ECO:0000256" key="4">
    <source>
        <dbReference type="PIRSR" id="PIRSR001112-1"/>
    </source>
</evidence>
<feature type="active site" description="Nucleophile" evidence="4">
    <location>
        <position position="171"/>
    </location>
</feature>
<evidence type="ECO:0000313" key="6">
    <source>
        <dbReference type="EMBL" id="GGA50242.1"/>
    </source>
</evidence>
<dbReference type="Gene3D" id="3.40.50.1820">
    <property type="entry name" value="alpha/beta hydrolase"/>
    <property type="match status" value="1"/>
</dbReference>
<evidence type="ECO:0000259" key="5">
    <source>
        <dbReference type="Pfam" id="PF06441"/>
    </source>
</evidence>
<name>A0A916RBI4_9HYPH</name>
<sequence>MTITPFSISISDAQIADLKERLAMARWPDMPSTAYERGQSLDLIKSLASQWENDFDWRAVEADLNRFPQFVAEIDGQTIHFLHIKSTRNDALPLLLVHGWPSTPFEYTDLIGPLTEPESGQAFDLVIPSIPGFGFSGPVTEPGWDSARIAKAFDSLMRKLGYDRYGYQGGDVGAAIGRELGILAPDGVVGIHLQQIFAFPTGAEGELEKLTPFEMGGFAILENFGKYASYNDAQQKRPLTLGYGLADSPIGLLSWNAELYFGFEGERAARVDRHRYITSVAIFWFTNTGASATNIYFEDAQTGAGYREEFNSVPTGVAVFPEDFRSVRSFAERANNIVHWTEMECGGHFAALDAPQLLADDIRTFFSTLA</sequence>
<comment type="caution">
    <text evidence="6">The sequence shown here is derived from an EMBL/GenBank/DDBJ whole genome shotgun (WGS) entry which is preliminary data.</text>
</comment>
<dbReference type="InterPro" id="IPR000639">
    <property type="entry name" value="Epox_hydrolase-like"/>
</dbReference>
<dbReference type="SUPFAM" id="SSF53474">
    <property type="entry name" value="alpha/beta-Hydrolases"/>
    <property type="match status" value="1"/>
</dbReference>
<dbReference type="PRINTS" id="PR00412">
    <property type="entry name" value="EPOXHYDRLASE"/>
</dbReference>
<keyword evidence="3 6" id="KW-0378">Hydrolase</keyword>
<dbReference type="AlphaFoldDB" id="A0A916RBI4"/>
<organism evidence="6 7">
    <name type="scientific">Pelagibacterium lentulum</name>
    <dbReference type="NCBI Taxonomy" id="2029865"/>
    <lineage>
        <taxon>Bacteria</taxon>
        <taxon>Pseudomonadati</taxon>
        <taxon>Pseudomonadota</taxon>
        <taxon>Alphaproteobacteria</taxon>
        <taxon>Hyphomicrobiales</taxon>
        <taxon>Devosiaceae</taxon>
        <taxon>Pelagibacterium</taxon>
    </lineage>
</organism>
<proteinExistence type="inferred from homology"/>
<feature type="domain" description="Epoxide hydrolase N-terminal" evidence="5">
    <location>
        <begin position="3"/>
        <end position="106"/>
    </location>
</feature>
<feature type="active site" description="Proton acceptor" evidence="4">
    <location>
        <position position="348"/>
    </location>
</feature>
<keyword evidence="7" id="KW-1185">Reference proteome</keyword>
<evidence type="ECO:0000256" key="2">
    <source>
        <dbReference type="ARBA" id="ARBA00022797"/>
    </source>
</evidence>
<protein>
    <submittedName>
        <fullName evidence="6">Microsomal epoxide hydrolase</fullName>
    </submittedName>
</protein>
<evidence type="ECO:0000256" key="1">
    <source>
        <dbReference type="ARBA" id="ARBA00010088"/>
    </source>
</evidence>
<dbReference type="PANTHER" id="PTHR21661">
    <property type="entry name" value="EPOXIDE HYDROLASE 1-RELATED"/>
    <property type="match status" value="1"/>
</dbReference>
<dbReference type="Pfam" id="PF06441">
    <property type="entry name" value="EHN"/>
    <property type="match status" value="1"/>
</dbReference>
<accession>A0A916RBI4</accession>
<dbReference type="InterPro" id="IPR016292">
    <property type="entry name" value="Epoxide_hydrolase"/>
</dbReference>
<comment type="similarity">
    <text evidence="1">Belongs to the peptidase S33 family.</text>
</comment>
<dbReference type="GO" id="GO:0004301">
    <property type="term" value="F:epoxide hydrolase activity"/>
    <property type="evidence" value="ECO:0007669"/>
    <property type="project" value="TreeGrafter"/>
</dbReference>
<gene>
    <name evidence="6" type="ORF">GCM10011499_20190</name>
</gene>
<dbReference type="GO" id="GO:0097176">
    <property type="term" value="P:epoxide metabolic process"/>
    <property type="evidence" value="ECO:0007669"/>
    <property type="project" value="TreeGrafter"/>
</dbReference>
<dbReference type="Proteomes" id="UP000596977">
    <property type="component" value="Unassembled WGS sequence"/>
</dbReference>